<reference evidence="1 2" key="1">
    <citation type="journal article" date="2021" name="Elife">
        <title>Chloroplast acquisition without the gene transfer in kleptoplastic sea slugs, Plakobranchus ocellatus.</title>
        <authorList>
            <person name="Maeda T."/>
            <person name="Takahashi S."/>
            <person name="Yoshida T."/>
            <person name="Shimamura S."/>
            <person name="Takaki Y."/>
            <person name="Nagai Y."/>
            <person name="Toyoda A."/>
            <person name="Suzuki Y."/>
            <person name="Arimoto A."/>
            <person name="Ishii H."/>
            <person name="Satoh N."/>
            <person name="Nishiyama T."/>
            <person name="Hasebe M."/>
            <person name="Maruyama T."/>
            <person name="Minagawa J."/>
            <person name="Obokata J."/>
            <person name="Shigenobu S."/>
        </authorList>
    </citation>
    <scope>NUCLEOTIDE SEQUENCE [LARGE SCALE GENOMIC DNA]</scope>
</reference>
<comment type="caution">
    <text evidence="1">The sequence shown here is derived from an EMBL/GenBank/DDBJ whole genome shotgun (WGS) entry which is preliminary data.</text>
</comment>
<dbReference type="EMBL" id="BMAT01009133">
    <property type="protein sequence ID" value="GFR99360.1"/>
    <property type="molecule type" value="Genomic_DNA"/>
</dbReference>
<dbReference type="AlphaFoldDB" id="A0AAV4HS09"/>
<name>A0AAV4HS09_9GAST</name>
<gene>
    <name evidence="1" type="ORF">ElyMa_004526600</name>
</gene>
<evidence type="ECO:0000313" key="1">
    <source>
        <dbReference type="EMBL" id="GFR99360.1"/>
    </source>
</evidence>
<sequence length="109" mass="12757">MFFYDERKKLGAGILHFKMVSGIKAPQAGCWEEYSGTAQMCLQMALDALRMWKEKWLMKVDAEKTTLTTFTLSTKFQTVRLEIGEYKLREEPFPTYLGVTFDKRLTWKA</sequence>
<accession>A0AAV4HS09</accession>
<organism evidence="1 2">
    <name type="scientific">Elysia marginata</name>
    <dbReference type="NCBI Taxonomy" id="1093978"/>
    <lineage>
        <taxon>Eukaryota</taxon>
        <taxon>Metazoa</taxon>
        <taxon>Spiralia</taxon>
        <taxon>Lophotrochozoa</taxon>
        <taxon>Mollusca</taxon>
        <taxon>Gastropoda</taxon>
        <taxon>Heterobranchia</taxon>
        <taxon>Euthyneura</taxon>
        <taxon>Panpulmonata</taxon>
        <taxon>Sacoglossa</taxon>
        <taxon>Placobranchoidea</taxon>
        <taxon>Plakobranchidae</taxon>
        <taxon>Elysia</taxon>
    </lineage>
</organism>
<dbReference type="Proteomes" id="UP000762676">
    <property type="component" value="Unassembled WGS sequence"/>
</dbReference>
<proteinExistence type="predicted"/>
<keyword evidence="2" id="KW-1185">Reference proteome</keyword>
<protein>
    <recommendedName>
        <fullName evidence="3">Reverse transcriptase/retrotransposon-derived protein RNase H-like domain-containing protein</fullName>
    </recommendedName>
</protein>
<evidence type="ECO:0000313" key="2">
    <source>
        <dbReference type="Proteomes" id="UP000762676"/>
    </source>
</evidence>
<evidence type="ECO:0008006" key="3">
    <source>
        <dbReference type="Google" id="ProtNLM"/>
    </source>
</evidence>